<reference evidence="2" key="1">
    <citation type="submission" date="2025-08" db="UniProtKB">
        <authorList>
            <consortium name="RefSeq"/>
        </authorList>
    </citation>
    <scope>IDENTIFICATION</scope>
    <source>
        <tissue evidence="2">Fruit stalk</tissue>
    </source>
</reference>
<name>A0A6P6B4D2_DURZI</name>
<evidence type="ECO:0000313" key="2">
    <source>
        <dbReference type="RefSeq" id="XP_022772027.1"/>
    </source>
</evidence>
<sequence length="105" mass="11789">MKVKIHKVELYKHIKEVGTDVLEIDKTSSLGNLLLLISLKLNNSPRYGVDITQGVAKLHAAGVVCKRFFFFFFKLSADMEATSSTGLCHKTLHLDYANCSGSLWW</sequence>
<accession>A0A6P6B4D2</accession>
<dbReference type="RefSeq" id="XP_022772027.1">
    <property type="nucleotide sequence ID" value="XM_022916292.1"/>
</dbReference>
<gene>
    <name evidence="2" type="primary">LOC111314682</name>
</gene>
<dbReference type="AlphaFoldDB" id="A0A6P6B4D2"/>
<proteinExistence type="predicted"/>
<dbReference type="KEGG" id="dzi:111314682"/>
<dbReference type="GeneID" id="111314682"/>
<dbReference type="Proteomes" id="UP000515121">
    <property type="component" value="Unplaced"/>
</dbReference>
<evidence type="ECO:0000313" key="1">
    <source>
        <dbReference type="Proteomes" id="UP000515121"/>
    </source>
</evidence>
<protein>
    <submittedName>
        <fullName evidence="2">Uncharacterized protein LOC111314682</fullName>
    </submittedName>
</protein>
<organism evidence="1 2">
    <name type="scientific">Durio zibethinus</name>
    <name type="common">Durian</name>
    <dbReference type="NCBI Taxonomy" id="66656"/>
    <lineage>
        <taxon>Eukaryota</taxon>
        <taxon>Viridiplantae</taxon>
        <taxon>Streptophyta</taxon>
        <taxon>Embryophyta</taxon>
        <taxon>Tracheophyta</taxon>
        <taxon>Spermatophyta</taxon>
        <taxon>Magnoliopsida</taxon>
        <taxon>eudicotyledons</taxon>
        <taxon>Gunneridae</taxon>
        <taxon>Pentapetalae</taxon>
        <taxon>rosids</taxon>
        <taxon>malvids</taxon>
        <taxon>Malvales</taxon>
        <taxon>Malvaceae</taxon>
        <taxon>Helicteroideae</taxon>
        <taxon>Durio</taxon>
    </lineage>
</organism>
<keyword evidence="1" id="KW-1185">Reference proteome</keyword>